<sequence>NAQGGFYGNALQAASRRGHEQIVRRLLDKGADINAQGGFYGNALQAASSGGQEQIMMLLQDNGAHQLV</sequence>
<evidence type="ECO:0000256" key="1">
    <source>
        <dbReference type="PROSITE-ProRule" id="PRU00023"/>
    </source>
</evidence>
<organism evidence="2 3">
    <name type="scientific">Periconia macrospinosa</name>
    <dbReference type="NCBI Taxonomy" id="97972"/>
    <lineage>
        <taxon>Eukaryota</taxon>
        <taxon>Fungi</taxon>
        <taxon>Dikarya</taxon>
        <taxon>Ascomycota</taxon>
        <taxon>Pezizomycotina</taxon>
        <taxon>Dothideomycetes</taxon>
        <taxon>Pleosporomycetidae</taxon>
        <taxon>Pleosporales</taxon>
        <taxon>Massarineae</taxon>
        <taxon>Periconiaceae</taxon>
        <taxon>Periconia</taxon>
    </lineage>
</organism>
<dbReference type="EMBL" id="KZ806738">
    <property type="protein sequence ID" value="PVH90087.1"/>
    <property type="molecule type" value="Genomic_DNA"/>
</dbReference>
<dbReference type="Pfam" id="PF13637">
    <property type="entry name" value="Ank_4"/>
    <property type="match status" value="1"/>
</dbReference>
<dbReference type="PROSITE" id="PS50088">
    <property type="entry name" value="ANK_REPEAT"/>
    <property type="match status" value="1"/>
</dbReference>
<dbReference type="STRING" id="97972.A0A2V1CWJ1"/>
<dbReference type="InterPro" id="IPR002110">
    <property type="entry name" value="Ankyrin_rpt"/>
</dbReference>
<gene>
    <name evidence="2" type="ORF">DM02DRAFT_548438</name>
</gene>
<dbReference type="OrthoDB" id="4772757at2759"/>
<dbReference type="PROSITE" id="PS50297">
    <property type="entry name" value="ANK_REP_REGION"/>
    <property type="match status" value="1"/>
</dbReference>
<proteinExistence type="predicted"/>
<name>A0A2V1CWJ1_9PLEO</name>
<feature type="repeat" description="ANK" evidence="1">
    <location>
        <begin position="9"/>
        <end position="38"/>
    </location>
</feature>
<feature type="non-terminal residue" evidence="2">
    <location>
        <position position="1"/>
    </location>
</feature>
<dbReference type="SUPFAM" id="SSF48403">
    <property type="entry name" value="Ankyrin repeat"/>
    <property type="match status" value="1"/>
</dbReference>
<reference evidence="2 3" key="1">
    <citation type="journal article" date="2018" name="Sci. Rep.">
        <title>Comparative genomics provides insights into the lifestyle and reveals functional heterogeneity of dark septate endophytic fungi.</title>
        <authorList>
            <person name="Knapp D.G."/>
            <person name="Nemeth J.B."/>
            <person name="Barry K."/>
            <person name="Hainaut M."/>
            <person name="Henrissat B."/>
            <person name="Johnson J."/>
            <person name="Kuo A."/>
            <person name="Lim J.H.P."/>
            <person name="Lipzen A."/>
            <person name="Nolan M."/>
            <person name="Ohm R.A."/>
            <person name="Tamas L."/>
            <person name="Grigoriev I.V."/>
            <person name="Spatafora J.W."/>
            <person name="Nagy L.G."/>
            <person name="Kovacs G.M."/>
        </authorList>
    </citation>
    <scope>NUCLEOTIDE SEQUENCE [LARGE SCALE GENOMIC DNA]</scope>
    <source>
        <strain evidence="2 3">DSE2036</strain>
    </source>
</reference>
<evidence type="ECO:0000313" key="3">
    <source>
        <dbReference type="Proteomes" id="UP000244855"/>
    </source>
</evidence>
<keyword evidence="1" id="KW-0040">ANK repeat</keyword>
<dbReference type="AlphaFoldDB" id="A0A2V1CWJ1"/>
<protein>
    <submittedName>
        <fullName evidence="2">Uncharacterized protein</fullName>
    </submittedName>
</protein>
<dbReference type="Proteomes" id="UP000244855">
    <property type="component" value="Unassembled WGS sequence"/>
</dbReference>
<accession>A0A2V1CWJ1</accession>
<evidence type="ECO:0000313" key="2">
    <source>
        <dbReference type="EMBL" id="PVH90087.1"/>
    </source>
</evidence>
<dbReference type="Gene3D" id="1.25.40.20">
    <property type="entry name" value="Ankyrin repeat-containing domain"/>
    <property type="match status" value="1"/>
</dbReference>
<keyword evidence="3" id="KW-1185">Reference proteome</keyword>
<dbReference type="InterPro" id="IPR036770">
    <property type="entry name" value="Ankyrin_rpt-contain_sf"/>
</dbReference>
<dbReference type="SMART" id="SM00248">
    <property type="entry name" value="ANK"/>
    <property type="match status" value="2"/>
</dbReference>